<keyword evidence="3" id="KW-0479">Metal-binding</keyword>
<accession>A0A2U1E4P3</accession>
<evidence type="ECO:0000313" key="5">
    <source>
        <dbReference type="EMBL" id="PVY94918.1"/>
    </source>
</evidence>
<dbReference type="Proteomes" id="UP000245793">
    <property type="component" value="Unassembled WGS sequence"/>
</dbReference>
<dbReference type="InterPro" id="IPR017850">
    <property type="entry name" value="Alkaline_phosphatase_core_sf"/>
</dbReference>
<comment type="cofactor">
    <cofactor evidence="3">
        <name>Mg(2+)</name>
        <dbReference type="ChEBI" id="CHEBI:18420"/>
    </cofactor>
    <text evidence="3">Binds 1 Mg(2+) ion.</text>
</comment>
<keyword evidence="3" id="KW-0460">Magnesium</keyword>
<gene>
    <name evidence="5" type="ORF">C7381_103157</name>
</gene>
<feature type="active site" description="Phosphoserine intermediate" evidence="2">
    <location>
        <position position="95"/>
    </location>
</feature>
<feature type="binding site" evidence="3">
    <location>
        <position position="149"/>
    </location>
    <ligand>
        <name>Mg(2+)</name>
        <dbReference type="ChEBI" id="CHEBI:18420"/>
    </ligand>
</feature>
<feature type="binding site" evidence="3">
    <location>
        <position position="276"/>
    </location>
    <ligand>
        <name>Zn(2+)</name>
        <dbReference type="ChEBI" id="CHEBI:29105"/>
        <label>2</label>
    </ligand>
</feature>
<dbReference type="Gene3D" id="1.10.60.40">
    <property type="match status" value="1"/>
</dbReference>
<name>A0A2U1E4P3_9FIRM</name>
<dbReference type="CDD" id="cd16012">
    <property type="entry name" value="ALP"/>
    <property type="match status" value="1"/>
</dbReference>
<dbReference type="Gene3D" id="3.40.720.10">
    <property type="entry name" value="Alkaline Phosphatase, subunit A"/>
    <property type="match status" value="1"/>
</dbReference>
<feature type="binding site" evidence="3">
    <location>
        <position position="45"/>
    </location>
    <ligand>
        <name>Mg(2+)</name>
        <dbReference type="ChEBI" id="CHEBI:18420"/>
    </ligand>
</feature>
<dbReference type="PANTHER" id="PTHR11596:SF5">
    <property type="entry name" value="ALKALINE PHOSPHATASE"/>
    <property type="match status" value="1"/>
</dbReference>
<keyword evidence="3" id="KW-0862">Zinc</keyword>
<feature type="binding site" evidence="3">
    <location>
        <position position="319"/>
    </location>
    <ligand>
        <name>Zn(2+)</name>
        <dbReference type="ChEBI" id="CHEBI:29105"/>
        <label>2</label>
    </ligand>
</feature>
<feature type="binding site" evidence="3">
    <location>
        <position position="45"/>
    </location>
    <ligand>
        <name>Zn(2+)</name>
        <dbReference type="ChEBI" id="CHEBI:29105"/>
        <label>2</label>
    </ligand>
</feature>
<feature type="binding site" evidence="3">
    <location>
        <position position="271"/>
    </location>
    <ligand>
        <name>Mg(2+)</name>
        <dbReference type="ChEBI" id="CHEBI:18420"/>
    </ligand>
</feature>
<sequence>MLKETTRRIAIVLAIISIALIFAPFGQAKTEEELPLKYIFLFIGDGMGYSQINLAQMMEGNEKKGETAIRELSFSKFPYTGIVNTHDKTSLIPDSASTASAMSTGNKIHSGVICKDTDLMKSFKTIAQKYKEAGRKVGILSSVTLNHATPAAFYASVDSRKNYYEIGKQMADSNFDYFAGGSLGQRTGKDGKSKDLYQILKDKGYKITETRKDFENIKKGEKVYAVSERLQDSGAMPYMMDQKKGDMTLHEMVKKGIEVLDNEKGFFMMAEGGKIDWACHANDARAAYGDVLDLELAVDEAIKFYNKHPKETLILVTADHETGGMSLGYYLTHYNTNLEILRGQKISQVEFDNKIKALGEKVKFEQIKKIITENTSLKFSGDKDDKFVLSEREINLIKKSIEQYNKGEKVEKDDDYTLQYGGYNPIAITITKLVANKSGITFGTNDHTAVPIPVYAIGKHAELFTGTFHDTKIYEKMLAK</sequence>
<evidence type="ECO:0000256" key="3">
    <source>
        <dbReference type="PIRSR" id="PIRSR601952-2"/>
    </source>
</evidence>
<feature type="binding site" evidence="3">
    <location>
        <position position="280"/>
    </location>
    <ligand>
        <name>Zn(2+)</name>
        <dbReference type="ChEBI" id="CHEBI:29105"/>
        <label>2</label>
    </ligand>
</feature>
<dbReference type="PRINTS" id="PR00113">
    <property type="entry name" value="ALKPHPHTASE"/>
</dbReference>
<proteinExistence type="inferred from homology"/>
<comment type="similarity">
    <text evidence="4">Belongs to the alkaline phosphatase family.</text>
</comment>
<evidence type="ECO:0000256" key="1">
    <source>
        <dbReference type="ARBA" id="ARBA00022553"/>
    </source>
</evidence>
<evidence type="ECO:0000256" key="2">
    <source>
        <dbReference type="PIRSR" id="PIRSR601952-1"/>
    </source>
</evidence>
<dbReference type="GO" id="GO:0004035">
    <property type="term" value="F:alkaline phosphatase activity"/>
    <property type="evidence" value="ECO:0007669"/>
    <property type="project" value="TreeGrafter"/>
</dbReference>
<dbReference type="SMART" id="SM00098">
    <property type="entry name" value="alkPPc"/>
    <property type="match status" value="1"/>
</dbReference>
<evidence type="ECO:0000313" key="6">
    <source>
        <dbReference type="Proteomes" id="UP000245793"/>
    </source>
</evidence>
<dbReference type="InterPro" id="IPR001952">
    <property type="entry name" value="Alkaline_phosphatase"/>
</dbReference>
<dbReference type="RefSeq" id="WP_116479918.1">
    <property type="nucleotide sequence ID" value="NZ_QEKV01000003.1"/>
</dbReference>
<feature type="binding site" evidence="3">
    <location>
        <position position="447"/>
    </location>
    <ligand>
        <name>Zn(2+)</name>
        <dbReference type="ChEBI" id="CHEBI:29105"/>
        <label>2</label>
    </ligand>
</feature>
<dbReference type="AlphaFoldDB" id="A0A2U1E4P3"/>
<evidence type="ECO:0000256" key="4">
    <source>
        <dbReference type="RuleBase" id="RU003946"/>
    </source>
</evidence>
<keyword evidence="6" id="KW-1185">Reference proteome</keyword>
<comment type="caution">
    <text evidence="5">The sequence shown here is derived from an EMBL/GenBank/DDBJ whole genome shotgun (WGS) entry which is preliminary data.</text>
</comment>
<dbReference type="EMBL" id="QEKV01000003">
    <property type="protein sequence ID" value="PVY94918.1"/>
    <property type="molecule type" value="Genomic_DNA"/>
</dbReference>
<comment type="cofactor">
    <cofactor evidence="3">
        <name>Zn(2+)</name>
        <dbReference type="ChEBI" id="CHEBI:29105"/>
    </cofactor>
    <text evidence="3">Binds 2 Zn(2+) ions.</text>
</comment>
<dbReference type="GO" id="GO:0046872">
    <property type="term" value="F:metal ion binding"/>
    <property type="evidence" value="ECO:0007669"/>
    <property type="project" value="UniProtKB-KW"/>
</dbReference>
<keyword evidence="1" id="KW-0597">Phosphoprotein</keyword>
<reference evidence="5 6" key="1">
    <citation type="submission" date="2018-04" db="EMBL/GenBank/DDBJ databases">
        <title>Genomic Encyclopedia of Type Strains, Phase IV (KMG-IV): sequencing the most valuable type-strain genomes for metagenomic binning, comparative biology and taxonomic classification.</title>
        <authorList>
            <person name="Goeker M."/>
        </authorList>
    </citation>
    <scope>NUCLEOTIDE SEQUENCE [LARGE SCALE GENOMIC DNA]</scope>
    <source>
        <strain evidence="5 6">DSM 20705</strain>
    </source>
</reference>
<protein>
    <submittedName>
        <fullName evidence="5">Alkaline phosphatase</fullName>
    </submittedName>
</protein>
<feature type="binding site" evidence="3">
    <location>
        <position position="147"/>
    </location>
    <ligand>
        <name>Mg(2+)</name>
        <dbReference type="ChEBI" id="CHEBI:18420"/>
    </ligand>
</feature>
<dbReference type="PANTHER" id="PTHR11596">
    <property type="entry name" value="ALKALINE PHOSPHATASE"/>
    <property type="match status" value="1"/>
</dbReference>
<feature type="binding site" evidence="3">
    <location>
        <position position="320"/>
    </location>
    <ligand>
        <name>Zn(2+)</name>
        <dbReference type="ChEBI" id="CHEBI:29105"/>
        <label>2</label>
    </ligand>
</feature>
<dbReference type="Pfam" id="PF00245">
    <property type="entry name" value="Alk_phosphatase"/>
    <property type="match status" value="1"/>
</dbReference>
<dbReference type="SUPFAM" id="SSF53649">
    <property type="entry name" value="Alkaline phosphatase-like"/>
    <property type="match status" value="1"/>
</dbReference>
<organism evidence="5 6">
    <name type="scientific">Ezakiella coagulans</name>
    <dbReference type="NCBI Taxonomy" id="46507"/>
    <lineage>
        <taxon>Bacteria</taxon>
        <taxon>Bacillati</taxon>
        <taxon>Bacillota</taxon>
        <taxon>Tissierellia</taxon>
        <taxon>Ezakiella</taxon>
    </lineage>
</organism>